<reference evidence="2 3" key="1">
    <citation type="submission" date="2024-10" db="EMBL/GenBank/DDBJ databases">
        <title>The Natural Products Discovery Center: Release of the First 8490 Sequenced Strains for Exploring Actinobacteria Biosynthetic Diversity.</title>
        <authorList>
            <person name="Kalkreuter E."/>
            <person name="Kautsar S.A."/>
            <person name="Yang D."/>
            <person name="Bader C.D."/>
            <person name="Teijaro C.N."/>
            <person name="Fluegel L."/>
            <person name="Davis C.M."/>
            <person name="Simpson J.R."/>
            <person name="Lauterbach L."/>
            <person name="Steele A.D."/>
            <person name="Gui C."/>
            <person name="Meng S."/>
            <person name="Li G."/>
            <person name="Viehrig K."/>
            <person name="Ye F."/>
            <person name="Su P."/>
            <person name="Kiefer A.F."/>
            <person name="Nichols A."/>
            <person name="Cepeda A.J."/>
            <person name="Yan W."/>
            <person name="Fan B."/>
            <person name="Jiang Y."/>
            <person name="Adhikari A."/>
            <person name="Zheng C.-J."/>
            <person name="Schuster L."/>
            <person name="Cowan T.M."/>
            <person name="Smanski M.J."/>
            <person name="Chevrette M.G."/>
            <person name="De Carvalho L.P.S."/>
            <person name="Shen B."/>
        </authorList>
    </citation>
    <scope>NUCLEOTIDE SEQUENCE [LARGE SCALE GENOMIC DNA]</scope>
    <source>
        <strain evidence="2 3">NPDC003029</strain>
    </source>
</reference>
<dbReference type="Proteomes" id="UP001601976">
    <property type="component" value="Unassembled WGS sequence"/>
</dbReference>
<evidence type="ECO:0000256" key="1">
    <source>
        <dbReference type="SAM" id="MobiDB-lite"/>
    </source>
</evidence>
<name>A0ABW6RIC2_9ACTN</name>
<protein>
    <submittedName>
        <fullName evidence="2">Peptidase U32 family protein</fullName>
    </submittedName>
</protein>
<evidence type="ECO:0000313" key="2">
    <source>
        <dbReference type="EMBL" id="MFF3341290.1"/>
    </source>
</evidence>
<dbReference type="PANTHER" id="PTHR30217:SF10">
    <property type="entry name" value="23S RRNA 5-HYDROXYCYTIDINE C2501 SYNTHASE"/>
    <property type="match status" value="1"/>
</dbReference>
<keyword evidence="3" id="KW-1185">Reference proteome</keyword>
<dbReference type="RefSeq" id="WP_355717394.1">
    <property type="nucleotide sequence ID" value="NZ_JBEXNP010000005.1"/>
</dbReference>
<feature type="region of interest" description="Disordered" evidence="1">
    <location>
        <begin position="61"/>
        <end position="81"/>
    </location>
</feature>
<accession>A0ABW6RIC2</accession>
<organism evidence="2 3">
    <name type="scientific">Streptomyces flavidovirens</name>
    <dbReference type="NCBI Taxonomy" id="67298"/>
    <lineage>
        <taxon>Bacteria</taxon>
        <taxon>Bacillati</taxon>
        <taxon>Actinomycetota</taxon>
        <taxon>Actinomycetes</taxon>
        <taxon>Kitasatosporales</taxon>
        <taxon>Streptomycetaceae</taxon>
        <taxon>Streptomyces</taxon>
    </lineage>
</organism>
<comment type="caution">
    <text evidence="2">The sequence shown here is derived from an EMBL/GenBank/DDBJ whole genome shotgun (WGS) entry which is preliminary data.</text>
</comment>
<dbReference type="InterPro" id="IPR051454">
    <property type="entry name" value="RNA/ubiquinone_mod_enzymes"/>
</dbReference>
<dbReference type="EMBL" id="JBIAPK010000006">
    <property type="protein sequence ID" value="MFF3341290.1"/>
    <property type="molecule type" value="Genomic_DNA"/>
</dbReference>
<dbReference type="PANTHER" id="PTHR30217">
    <property type="entry name" value="PEPTIDASE U32 FAMILY"/>
    <property type="match status" value="1"/>
</dbReference>
<dbReference type="Pfam" id="PF01136">
    <property type="entry name" value="Peptidase_U32"/>
    <property type="match status" value="1"/>
</dbReference>
<proteinExistence type="predicted"/>
<evidence type="ECO:0000313" key="3">
    <source>
        <dbReference type="Proteomes" id="UP001601976"/>
    </source>
</evidence>
<dbReference type="InterPro" id="IPR001539">
    <property type="entry name" value="Peptidase_U32"/>
</dbReference>
<gene>
    <name evidence="2" type="ORF">ACFYWW_21525</name>
</gene>
<sequence length="349" mass="37401">MTAVTDQWELAPPHTEREAPFVTVPDPSAAAQVGLDAPVRNLQMLELQIKGGATEIYLAHRPPAGQPNSFDALPGKRDGDPTQVSNRRLLKEIIAQAHAANLRVHLCADAPAVSAADRAEFLAHVEQGVEAGADTVIVGSLPTARWIADAHPDVPLVAGAGLGVTTVAYAQHLQETYGVHRIVVPHAATLDEIAAFCAIGGLEVEVPVQTGSGADCHSCRLPDQRGSGLGCRAGYEDTAVDISISTPRDLGAFLDGASDCALCDVPTLVALGVAALQIPGRESPIVRQNAKLTQMYRRALNGVTRGWSMKQTVEDIDKVELMWQMGWVPRMCEQQRCRFRDTAQRRAHV</sequence>